<evidence type="ECO:0000256" key="4">
    <source>
        <dbReference type="ARBA" id="ARBA00022842"/>
    </source>
</evidence>
<evidence type="ECO:0000313" key="7">
    <source>
        <dbReference type="EMBL" id="GAA2007464.1"/>
    </source>
</evidence>
<keyword evidence="3" id="KW-0378">Hydrolase</keyword>
<feature type="domain" description="PIN" evidence="6">
    <location>
        <begin position="16"/>
        <end position="145"/>
    </location>
</feature>
<evidence type="ECO:0000256" key="3">
    <source>
        <dbReference type="ARBA" id="ARBA00022801"/>
    </source>
</evidence>
<evidence type="ECO:0000259" key="6">
    <source>
        <dbReference type="Pfam" id="PF13470"/>
    </source>
</evidence>
<protein>
    <recommendedName>
        <fullName evidence="6">PIN domain-containing protein</fullName>
    </recommendedName>
</protein>
<keyword evidence="4" id="KW-0460">Magnesium</keyword>
<evidence type="ECO:0000313" key="8">
    <source>
        <dbReference type="Proteomes" id="UP001500755"/>
    </source>
</evidence>
<evidence type="ECO:0000256" key="2">
    <source>
        <dbReference type="ARBA" id="ARBA00022723"/>
    </source>
</evidence>
<evidence type="ECO:0000256" key="1">
    <source>
        <dbReference type="ARBA" id="ARBA00022722"/>
    </source>
</evidence>
<accession>A0ABP5EW60</accession>
<comment type="caution">
    <text evidence="7">The sequence shown here is derived from an EMBL/GenBank/DDBJ whole genome shotgun (WGS) entry which is preliminary data.</text>
</comment>
<dbReference type="Proteomes" id="UP001500755">
    <property type="component" value="Unassembled WGS sequence"/>
</dbReference>
<dbReference type="InterPro" id="IPR002716">
    <property type="entry name" value="PIN_dom"/>
</dbReference>
<organism evidence="7 8">
    <name type="scientific">Brevibacterium samyangense</name>
    <dbReference type="NCBI Taxonomy" id="366888"/>
    <lineage>
        <taxon>Bacteria</taxon>
        <taxon>Bacillati</taxon>
        <taxon>Actinomycetota</taxon>
        <taxon>Actinomycetes</taxon>
        <taxon>Micrococcales</taxon>
        <taxon>Brevibacteriaceae</taxon>
        <taxon>Brevibacterium</taxon>
    </lineage>
</organism>
<reference evidence="8" key="1">
    <citation type="journal article" date="2019" name="Int. J. Syst. Evol. Microbiol.">
        <title>The Global Catalogue of Microorganisms (GCM) 10K type strain sequencing project: providing services to taxonomists for standard genome sequencing and annotation.</title>
        <authorList>
            <consortium name="The Broad Institute Genomics Platform"/>
            <consortium name="The Broad Institute Genome Sequencing Center for Infectious Disease"/>
            <person name="Wu L."/>
            <person name="Ma J."/>
        </authorList>
    </citation>
    <scope>NUCLEOTIDE SEQUENCE [LARGE SCALE GENOMIC DNA]</scope>
    <source>
        <strain evidence="8">JCM 14546</strain>
    </source>
</reference>
<dbReference type="Pfam" id="PF13470">
    <property type="entry name" value="PIN_3"/>
    <property type="match status" value="1"/>
</dbReference>
<sequence>MPAPQPTPPAAPGSRRALVDTNVLLSDPLRRWIKALVAEANAAAEANAGASEANAGSAARTASISLVWTEDVRRELWDGIPHTHPGISQAGRRGIERGWLEACEPEPVTTDDRTVRAYVLDPTDAHLDNAALAGAVTWLVTDDTRAFAPVDSPLRSRIPYALLTADEFLQLLAAEADDALTRAFRSEVEVAATRAARRRARGQSPRAGRAQSPRAGRGRGSGAGGASAVSPTSADREAAARELVEATRASGAAGFARLLEGFLTAPET</sequence>
<evidence type="ECO:0000256" key="5">
    <source>
        <dbReference type="SAM" id="MobiDB-lite"/>
    </source>
</evidence>
<proteinExistence type="predicted"/>
<keyword evidence="1" id="KW-0540">Nuclease</keyword>
<keyword evidence="8" id="KW-1185">Reference proteome</keyword>
<feature type="region of interest" description="Disordered" evidence="5">
    <location>
        <begin position="195"/>
        <end position="242"/>
    </location>
</feature>
<feature type="compositionally biased region" description="Low complexity" evidence="5">
    <location>
        <begin position="202"/>
        <end position="215"/>
    </location>
</feature>
<name>A0ABP5EW60_9MICO</name>
<gene>
    <name evidence="7" type="ORF">GCM10009755_17220</name>
</gene>
<keyword evidence="2" id="KW-0479">Metal-binding</keyword>
<dbReference type="EMBL" id="BAAANO010000015">
    <property type="protein sequence ID" value="GAA2007464.1"/>
    <property type="molecule type" value="Genomic_DNA"/>
</dbReference>